<dbReference type="Pfam" id="PF00657">
    <property type="entry name" value="Lipase_GDSL"/>
    <property type="match status" value="1"/>
</dbReference>
<keyword evidence="2 5" id="KW-0732">Signal</keyword>
<sequence length="373" mass="41570">MPMAFASHYLEFLLLILLLCGFLIDRTQSVSRPYRAMFNFGNSLSDTGNIIRINSSAQSGRFPYGETYFKHPTGRASDGRLIIDFFAEAFGLPYLPPYLMRSHGTDCRSGVNFAVFGATALDVTFFQERNISVFVNNSLSVQLRWFDTLKHSLCNATATSDCRDYLSRSLFVLGEIGGNDYTISLIGGRSIDEVQTDVVPKVIETISSTAKILIEQGVMELVIPGLIPLGCSASFLTLFRSNNEKDYDPQNGCLKRYNDLSEYHEALLQRAVKQLRLVYPQVKIVYGNWYGASIRFFNSPHQFGFINALDACCGGPGPYNYNLGIQCGFPGSTVCENPSQYVNWDGFHLTEAAYQKMAVDILHGPYSTPPILC</sequence>
<dbReference type="Gene3D" id="3.40.50.1110">
    <property type="entry name" value="SGNH hydrolase"/>
    <property type="match status" value="1"/>
</dbReference>
<keyword evidence="3" id="KW-0378">Hydrolase</keyword>
<evidence type="ECO:0000256" key="2">
    <source>
        <dbReference type="ARBA" id="ARBA00022729"/>
    </source>
</evidence>
<name>A0AAV9CAH4_ACOCL</name>
<accession>A0AAV9CAH4</accession>
<keyword evidence="4" id="KW-0325">Glycoprotein</keyword>
<proteinExistence type="inferred from homology"/>
<dbReference type="InterPro" id="IPR001087">
    <property type="entry name" value="GDSL"/>
</dbReference>
<feature type="signal peptide" evidence="5">
    <location>
        <begin position="1"/>
        <end position="29"/>
    </location>
</feature>
<dbReference type="EMBL" id="JAUJYO010000020">
    <property type="protein sequence ID" value="KAK1285846.1"/>
    <property type="molecule type" value="Genomic_DNA"/>
</dbReference>
<evidence type="ECO:0000256" key="5">
    <source>
        <dbReference type="SAM" id="SignalP"/>
    </source>
</evidence>
<gene>
    <name evidence="6" type="ORF">QJS10_CPB20g01971</name>
</gene>
<reference evidence="6" key="2">
    <citation type="submission" date="2023-06" db="EMBL/GenBank/DDBJ databases">
        <authorList>
            <person name="Ma L."/>
            <person name="Liu K.-W."/>
            <person name="Li Z."/>
            <person name="Hsiao Y.-Y."/>
            <person name="Qi Y."/>
            <person name="Fu T."/>
            <person name="Tang G."/>
            <person name="Zhang D."/>
            <person name="Sun W.-H."/>
            <person name="Liu D.-K."/>
            <person name="Li Y."/>
            <person name="Chen G.-Z."/>
            <person name="Liu X.-D."/>
            <person name="Liao X.-Y."/>
            <person name="Jiang Y.-T."/>
            <person name="Yu X."/>
            <person name="Hao Y."/>
            <person name="Huang J."/>
            <person name="Zhao X.-W."/>
            <person name="Ke S."/>
            <person name="Chen Y.-Y."/>
            <person name="Wu W.-L."/>
            <person name="Hsu J.-L."/>
            <person name="Lin Y.-F."/>
            <person name="Huang M.-D."/>
            <person name="Li C.-Y."/>
            <person name="Huang L."/>
            <person name="Wang Z.-W."/>
            <person name="Zhao X."/>
            <person name="Zhong W.-Y."/>
            <person name="Peng D.-H."/>
            <person name="Ahmad S."/>
            <person name="Lan S."/>
            <person name="Zhang J.-S."/>
            <person name="Tsai W.-C."/>
            <person name="Van De Peer Y."/>
            <person name="Liu Z.-J."/>
        </authorList>
    </citation>
    <scope>NUCLEOTIDE SEQUENCE</scope>
    <source>
        <strain evidence="6">CP</strain>
        <tissue evidence="6">Leaves</tissue>
    </source>
</reference>
<comment type="similarity">
    <text evidence="1">Belongs to the 'GDSL' lipolytic enzyme family.</text>
</comment>
<dbReference type="InterPro" id="IPR035669">
    <property type="entry name" value="SGNH_plant_lipase-like"/>
</dbReference>
<evidence type="ECO:0000313" key="6">
    <source>
        <dbReference type="EMBL" id="KAK1285846.1"/>
    </source>
</evidence>
<evidence type="ECO:0000256" key="4">
    <source>
        <dbReference type="ARBA" id="ARBA00023180"/>
    </source>
</evidence>
<keyword evidence="7" id="KW-1185">Reference proteome</keyword>
<dbReference type="GO" id="GO:0016788">
    <property type="term" value="F:hydrolase activity, acting on ester bonds"/>
    <property type="evidence" value="ECO:0007669"/>
    <property type="project" value="InterPro"/>
</dbReference>
<evidence type="ECO:0000256" key="3">
    <source>
        <dbReference type="ARBA" id="ARBA00022801"/>
    </source>
</evidence>
<dbReference type="AlphaFoldDB" id="A0AAV9CAH4"/>
<dbReference type="InterPro" id="IPR036514">
    <property type="entry name" value="SGNH_hydro_sf"/>
</dbReference>
<dbReference type="Proteomes" id="UP001180020">
    <property type="component" value="Unassembled WGS sequence"/>
</dbReference>
<evidence type="ECO:0000313" key="7">
    <source>
        <dbReference type="Proteomes" id="UP001180020"/>
    </source>
</evidence>
<feature type="chain" id="PRO_5043653510" evidence="5">
    <location>
        <begin position="30"/>
        <end position="373"/>
    </location>
</feature>
<dbReference type="PANTHER" id="PTHR22835">
    <property type="entry name" value="ZINC FINGER FYVE DOMAIN CONTAINING PROTEIN"/>
    <property type="match status" value="1"/>
</dbReference>
<organism evidence="6 7">
    <name type="scientific">Acorus calamus</name>
    <name type="common">Sweet flag</name>
    <dbReference type="NCBI Taxonomy" id="4465"/>
    <lineage>
        <taxon>Eukaryota</taxon>
        <taxon>Viridiplantae</taxon>
        <taxon>Streptophyta</taxon>
        <taxon>Embryophyta</taxon>
        <taxon>Tracheophyta</taxon>
        <taxon>Spermatophyta</taxon>
        <taxon>Magnoliopsida</taxon>
        <taxon>Liliopsida</taxon>
        <taxon>Acoraceae</taxon>
        <taxon>Acorus</taxon>
    </lineage>
</organism>
<comment type="caution">
    <text evidence="6">The sequence shown here is derived from an EMBL/GenBank/DDBJ whole genome shotgun (WGS) entry which is preliminary data.</text>
</comment>
<reference evidence="6" key="1">
    <citation type="journal article" date="2023" name="Nat. Commun.">
        <title>Diploid and tetraploid genomes of Acorus and the evolution of monocots.</title>
        <authorList>
            <person name="Ma L."/>
            <person name="Liu K.W."/>
            <person name="Li Z."/>
            <person name="Hsiao Y.Y."/>
            <person name="Qi Y."/>
            <person name="Fu T."/>
            <person name="Tang G.D."/>
            <person name="Zhang D."/>
            <person name="Sun W.H."/>
            <person name="Liu D.K."/>
            <person name="Li Y."/>
            <person name="Chen G.Z."/>
            <person name="Liu X.D."/>
            <person name="Liao X.Y."/>
            <person name="Jiang Y.T."/>
            <person name="Yu X."/>
            <person name="Hao Y."/>
            <person name="Huang J."/>
            <person name="Zhao X.W."/>
            <person name="Ke S."/>
            <person name="Chen Y.Y."/>
            <person name="Wu W.L."/>
            <person name="Hsu J.L."/>
            <person name="Lin Y.F."/>
            <person name="Huang M.D."/>
            <person name="Li C.Y."/>
            <person name="Huang L."/>
            <person name="Wang Z.W."/>
            <person name="Zhao X."/>
            <person name="Zhong W.Y."/>
            <person name="Peng D.H."/>
            <person name="Ahmad S."/>
            <person name="Lan S."/>
            <person name="Zhang J.S."/>
            <person name="Tsai W.C."/>
            <person name="Van de Peer Y."/>
            <person name="Liu Z.J."/>
        </authorList>
    </citation>
    <scope>NUCLEOTIDE SEQUENCE</scope>
    <source>
        <strain evidence="6">CP</strain>
    </source>
</reference>
<evidence type="ECO:0000256" key="1">
    <source>
        <dbReference type="ARBA" id="ARBA00008668"/>
    </source>
</evidence>
<dbReference type="PANTHER" id="PTHR22835:SF659">
    <property type="entry name" value="GDSL LIPASE_ACYLHYDROLASE, PUTATIVE (AFU_ORTHOLOGUE AFUA_2G00510)-RELATED"/>
    <property type="match status" value="1"/>
</dbReference>
<dbReference type="CDD" id="cd01837">
    <property type="entry name" value="SGNH_plant_lipase_like"/>
    <property type="match status" value="1"/>
</dbReference>
<protein>
    <submittedName>
        <fullName evidence="6">GDSL esterase/lipase</fullName>
    </submittedName>
</protein>